<name>A0A0V1AB35_9BILA</name>
<comment type="caution">
    <text evidence="1">The sequence shown here is derived from an EMBL/GenBank/DDBJ whole genome shotgun (WGS) entry which is preliminary data.</text>
</comment>
<evidence type="ECO:0000313" key="1">
    <source>
        <dbReference type="EMBL" id="KRY22027.1"/>
    </source>
</evidence>
<keyword evidence="2" id="KW-1185">Reference proteome</keyword>
<reference evidence="1 2" key="1">
    <citation type="submission" date="2015-01" db="EMBL/GenBank/DDBJ databases">
        <title>Evolution of Trichinella species and genotypes.</title>
        <authorList>
            <person name="Korhonen P.K."/>
            <person name="Edoardo P."/>
            <person name="Giuseppe L.R."/>
            <person name="Gasser R.B."/>
        </authorList>
    </citation>
    <scope>NUCLEOTIDE SEQUENCE [LARGE SCALE GENOMIC DNA]</scope>
    <source>
        <strain evidence="1">ISS2496</strain>
    </source>
</reference>
<accession>A0A0V1AB35</accession>
<organism evidence="1 2">
    <name type="scientific">Trichinella patagoniensis</name>
    <dbReference type="NCBI Taxonomy" id="990121"/>
    <lineage>
        <taxon>Eukaryota</taxon>
        <taxon>Metazoa</taxon>
        <taxon>Ecdysozoa</taxon>
        <taxon>Nematoda</taxon>
        <taxon>Enoplea</taxon>
        <taxon>Dorylaimia</taxon>
        <taxon>Trichinellida</taxon>
        <taxon>Trichinellidae</taxon>
        <taxon>Trichinella</taxon>
    </lineage>
</organism>
<protein>
    <submittedName>
        <fullName evidence="1">Uncharacterized protein</fullName>
    </submittedName>
</protein>
<gene>
    <name evidence="1" type="ORF">T12_10387</name>
</gene>
<dbReference type="EMBL" id="JYDQ01000012">
    <property type="protein sequence ID" value="KRY22027.1"/>
    <property type="molecule type" value="Genomic_DNA"/>
</dbReference>
<dbReference type="Proteomes" id="UP000054783">
    <property type="component" value="Unassembled WGS sequence"/>
</dbReference>
<sequence length="173" mass="19010">MAELLHLAWELTEAFMFEQSRSETSAPSSSLPNRTDGFYISSTPHIMSGPHQQETPQWSDTNQQVFVSNPLLTAILLPCEKAVDTKIFSTSLVISSMRRCTVFALKGIHFRTGSESFFITVSITSLIAGITISSPMVYDCAFFAILSEIVYDAFSPPSQSTVPGALKNDFKLG</sequence>
<dbReference type="AlphaFoldDB" id="A0A0V1AB35"/>
<evidence type="ECO:0000313" key="2">
    <source>
        <dbReference type="Proteomes" id="UP000054783"/>
    </source>
</evidence>
<proteinExistence type="predicted"/>